<evidence type="ECO:0000259" key="11">
    <source>
        <dbReference type="PROSITE" id="PS50110"/>
    </source>
</evidence>
<keyword evidence="2" id="KW-0963">Cytoplasm</keyword>
<keyword evidence="5" id="KW-0805">Transcription regulation</keyword>
<evidence type="ECO:0000256" key="8">
    <source>
        <dbReference type="ARBA" id="ARBA00023163"/>
    </source>
</evidence>
<dbReference type="CDD" id="cd00383">
    <property type="entry name" value="trans_reg_C"/>
    <property type="match status" value="1"/>
</dbReference>
<dbReference type="SMART" id="SM00448">
    <property type="entry name" value="REC"/>
    <property type="match status" value="1"/>
</dbReference>
<keyword evidence="8" id="KW-0804">Transcription</keyword>
<keyword evidence="3 9" id="KW-0597">Phosphoprotein</keyword>
<evidence type="ECO:0000313" key="14">
    <source>
        <dbReference type="Proteomes" id="UP000297975"/>
    </source>
</evidence>
<dbReference type="Pfam" id="PF00486">
    <property type="entry name" value="Trans_reg_C"/>
    <property type="match status" value="1"/>
</dbReference>
<dbReference type="Pfam" id="PF00072">
    <property type="entry name" value="Response_reg"/>
    <property type="match status" value="1"/>
</dbReference>
<evidence type="ECO:0000256" key="1">
    <source>
        <dbReference type="ARBA" id="ARBA00004496"/>
    </source>
</evidence>
<reference evidence="13 14" key="1">
    <citation type="submission" date="2019-03" db="EMBL/GenBank/DDBJ databases">
        <authorList>
            <person name="He R.-H."/>
        </authorList>
    </citation>
    <scope>NUCLEOTIDE SEQUENCE [LARGE SCALE GENOMIC DNA]</scope>
    <source>
        <strain evidence="14">SH 714</strain>
    </source>
</reference>
<comment type="subcellular location">
    <subcellularLocation>
        <location evidence="1">Cytoplasm</location>
    </subcellularLocation>
</comment>
<feature type="modified residue" description="4-aspartylphosphate" evidence="9">
    <location>
        <position position="53"/>
    </location>
</feature>
<feature type="domain" description="Response regulatory" evidence="11">
    <location>
        <begin position="4"/>
        <end position="117"/>
    </location>
</feature>
<dbReference type="SUPFAM" id="SSF52172">
    <property type="entry name" value="CheY-like"/>
    <property type="match status" value="1"/>
</dbReference>
<dbReference type="FunFam" id="3.40.50.2300:FF:000001">
    <property type="entry name" value="DNA-binding response regulator PhoB"/>
    <property type="match status" value="1"/>
</dbReference>
<dbReference type="FunFam" id="1.10.10.10:FF:000018">
    <property type="entry name" value="DNA-binding response regulator ResD"/>
    <property type="match status" value="1"/>
</dbReference>
<evidence type="ECO:0000256" key="4">
    <source>
        <dbReference type="ARBA" id="ARBA00023012"/>
    </source>
</evidence>
<evidence type="ECO:0000256" key="2">
    <source>
        <dbReference type="ARBA" id="ARBA00022490"/>
    </source>
</evidence>
<dbReference type="Gene3D" id="3.40.50.2300">
    <property type="match status" value="1"/>
</dbReference>
<dbReference type="InterPro" id="IPR001789">
    <property type="entry name" value="Sig_transdc_resp-reg_receiver"/>
</dbReference>
<feature type="domain" description="OmpR/PhoB-type" evidence="12">
    <location>
        <begin position="129"/>
        <end position="228"/>
    </location>
</feature>
<keyword evidence="14" id="KW-1185">Reference proteome</keyword>
<protein>
    <submittedName>
        <fullName evidence="13">Response regulator transcription factor</fullName>
    </submittedName>
</protein>
<dbReference type="InterPro" id="IPR016032">
    <property type="entry name" value="Sig_transdc_resp-reg_C-effctor"/>
</dbReference>
<dbReference type="GO" id="GO:0005829">
    <property type="term" value="C:cytosol"/>
    <property type="evidence" value="ECO:0007669"/>
    <property type="project" value="TreeGrafter"/>
</dbReference>
<evidence type="ECO:0000256" key="9">
    <source>
        <dbReference type="PROSITE-ProRule" id="PRU00169"/>
    </source>
</evidence>
<comment type="caution">
    <text evidence="13">The sequence shown here is derived from an EMBL/GenBank/DDBJ whole genome shotgun (WGS) entry which is preliminary data.</text>
</comment>
<dbReference type="GO" id="GO:0032993">
    <property type="term" value="C:protein-DNA complex"/>
    <property type="evidence" value="ECO:0007669"/>
    <property type="project" value="TreeGrafter"/>
</dbReference>
<evidence type="ECO:0000313" key="13">
    <source>
        <dbReference type="EMBL" id="TFB14108.1"/>
    </source>
</evidence>
<dbReference type="AlphaFoldDB" id="A0A4Y8IDP7"/>
<evidence type="ECO:0000256" key="5">
    <source>
        <dbReference type="ARBA" id="ARBA00023015"/>
    </source>
</evidence>
<keyword evidence="7" id="KW-0010">Activator</keyword>
<dbReference type="SMART" id="SM00862">
    <property type="entry name" value="Trans_reg_C"/>
    <property type="match status" value="1"/>
</dbReference>
<dbReference type="GO" id="GO:0000156">
    <property type="term" value="F:phosphorelay response regulator activity"/>
    <property type="evidence" value="ECO:0007669"/>
    <property type="project" value="TreeGrafter"/>
</dbReference>
<dbReference type="Proteomes" id="UP000297975">
    <property type="component" value="Unassembled WGS sequence"/>
</dbReference>
<dbReference type="PROSITE" id="PS51755">
    <property type="entry name" value="OMPR_PHOB"/>
    <property type="match status" value="1"/>
</dbReference>
<dbReference type="GO" id="GO:0006355">
    <property type="term" value="P:regulation of DNA-templated transcription"/>
    <property type="evidence" value="ECO:0007669"/>
    <property type="project" value="InterPro"/>
</dbReference>
<proteinExistence type="predicted"/>
<organism evidence="13 14">
    <name type="scientific">Filobacillus milosensis</name>
    <dbReference type="NCBI Taxonomy" id="94137"/>
    <lineage>
        <taxon>Bacteria</taxon>
        <taxon>Bacillati</taxon>
        <taxon>Bacillota</taxon>
        <taxon>Bacilli</taxon>
        <taxon>Bacillales</taxon>
        <taxon>Bacillaceae</taxon>
        <taxon>Filobacillus</taxon>
    </lineage>
</organism>
<dbReference type="Gene3D" id="1.10.10.10">
    <property type="entry name" value="Winged helix-like DNA-binding domain superfamily/Winged helix DNA-binding domain"/>
    <property type="match status" value="1"/>
</dbReference>
<dbReference type="PROSITE" id="PS50110">
    <property type="entry name" value="RESPONSE_REGULATORY"/>
    <property type="match status" value="1"/>
</dbReference>
<dbReference type="OrthoDB" id="9790442at2"/>
<dbReference type="GO" id="GO:0000976">
    <property type="term" value="F:transcription cis-regulatory region binding"/>
    <property type="evidence" value="ECO:0007669"/>
    <property type="project" value="TreeGrafter"/>
</dbReference>
<evidence type="ECO:0000259" key="12">
    <source>
        <dbReference type="PROSITE" id="PS51755"/>
    </source>
</evidence>
<dbReference type="PANTHER" id="PTHR48111">
    <property type="entry name" value="REGULATOR OF RPOS"/>
    <property type="match status" value="1"/>
</dbReference>
<name>A0A4Y8IDP7_9BACI</name>
<dbReference type="Gene3D" id="6.10.250.690">
    <property type="match status" value="1"/>
</dbReference>
<keyword evidence="4" id="KW-0902">Two-component regulatory system</keyword>
<evidence type="ECO:0000256" key="6">
    <source>
        <dbReference type="ARBA" id="ARBA00023125"/>
    </source>
</evidence>
<keyword evidence="6 10" id="KW-0238">DNA-binding</keyword>
<dbReference type="SUPFAM" id="SSF46894">
    <property type="entry name" value="C-terminal effector domain of the bipartite response regulators"/>
    <property type="match status" value="1"/>
</dbReference>
<dbReference type="InterPro" id="IPR039420">
    <property type="entry name" value="WalR-like"/>
</dbReference>
<dbReference type="CDD" id="cd17574">
    <property type="entry name" value="REC_OmpR"/>
    <property type="match status" value="1"/>
</dbReference>
<evidence type="ECO:0000256" key="3">
    <source>
        <dbReference type="ARBA" id="ARBA00022553"/>
    </source>
</evidence>
<dbReference type="PANTHER" id="PTHR48111:SF44">
    <property type="entry name" value="TRANSCRIPTIONAL REGULATORY PROTEIN RESD"/>
    <property type="match status" value="1"/>
</dbReference>
<gene>
    <name evidence="13" type="ORF">E3U55_14425</name>
</gene>
<accession>A0A4Y8IDP7</accession>
<evidence type="ECO:0000256" key="7">
    <source>
        <dbReference type="ARBA" id="ARBA00023159"/>
    </source>
</evidence>
<dbReference type="InterPro" id="IPR036388">
    <property type="entry name" value="WH-like_DNA-bd_sf"/>
</dbReference>
<sequence length="233" mass="27320">MGNRILIVDDEWNMRNLIKIYLSREAFQLNEAKDGYEAIEMADQYAFDLVVLDVMLPDIDGWEVCSTIRKTSEIPILMLTARDDVKDRVLGLNIGADDYLIKPFAPEELVARVKALLRRRKKDNREIDKLLITFNDLSIDYDSRETWVKGTRVELTPKEFDILYTVAHNPKTVFTRDILLDKIWYSEEFRDLRAVDTHVKNLREKVRKAGLSFNPVKTVWGVGYKFNRPEDQY</sequence>
<dbReference type="InterPro" id="IPR001867">
    <property type="entry name" value="OmpR/PhoB-type_DNA-bd"/>
</dbReference>
<feature type="DNA-binding region" description="OmpR/PhoB-type" evidence="10">
    <location>
        <begin position="129"/>
        <end position="228"/>
    </location>
</feature>
<dbReference type="RefSeq" id="WP_134341183.1">
    <property type="nucleotide sequence ID" value="NZ_SOPW01000019.1"/>
</dbReference>
<evidence type="ECO:0000256" key="10">
    <source>
        <dbReference type="PROSITE-ProRule" id="PRU01091"/>
    </source>
</evidence>
<dbReference type="EMBL" id="SOPW01000019">
    <property type="protein sequence ID" value="TFB14108.1"/>
    <property type="molecule type" value="Genomic_DNA"/>
</dbReference>
<dbReference type="InterPro" id="IPR011006">
    <property type="entry name" value="CheY-like_superfamily"/>
</dbReference>